<sequence length="599" mass="67023">MLAYRREIDGLRALAVLPVLLCHAGLGFFSGGFVGVDIFFVISGYLITSIILDEVQAGAFSFISFYERRARRILPALFVVMSVSTLFACLWMMPDELKNFGQSILATTLFSNNMLLAVTTGYWQMASEFKPLLHTWSLGVEEQYYLVFPLVLLFAWRRFKSKLGLMLALVFVSSLVLSLVASIARPDMGFYVLPTRAWELLAGAQAALYLRHHAHINRSHIRNQLLSGAGLALILASIVFFTPQTRTPGLYALIPTSGAVLIIFFATEKTLAHRLLASRVMVATGLISYSLYLWHQPLFAFARIYSVTPPSVYVYLGLIVATFLLAAASWKFVELPFRNRRHISSRAVWTLAVVFSLSFVAFGTYLDRSYGWPSRVFDASVKMEEMDKRIYNSRVFSYKKDTFATDNSLKILVVGDSFGRDLVNMMTESFSLKNVDVVYRDDLGLCLSPFPSETAKSLYNAAEVIVIARATVPACIDTNTEFARLNHKKLFYLGTKHFGYNLNWLVQLDRHERANRTNQLLATTVSFEKQMAETVPAENYISILAVTAINGAIPITDAAGQLLSTDRTHLTRYGAKYFGEKVIKPSPLGALIQAAQLAH</sequence>
<dbReference type="GO" id="GO:0009103">
    <property type="term" value="P:lipopolysaccharide biosynthetic process"/>
    <property type="evidence" value="ECO:0007669"/>
    <property type="project" value="TreeGrafter"/>
</dbReference>
<evidence type="ECO:0000256" key="1">
    <source>
        <dbReference type="SAM" id="Phobius"/>
    </source>
</evidence>
<accession>A0A9W6NF62</accession>
<comment type="caution">
    <text evidence="3">The sequence shown here is derived from an EMBL/GenBank/DDBJ whole genome shotgun (WGS) entry which is preliminary data.</text>
</comment>
<evidence type="ECO:0000259" key="2">
    <source>
        <dbReference type="Pfam" id="PF01757"/>
    </source>
</evidence>
<reference evidence="3" key="2">
    <citation type="submission" date="2023-01" db="EMBL/GenBank/DDBJ databases">
        <authorList>
            <person name="Sun Q."/>
            <person name="Evtushenko L."/>
        </authorList>
    </citation>
    <scope>NUCLEOTIDE SEQUENCE</scope>
    <source>
        <strain evidence="3">VKM B-2935</strain>
    </source>
</reference>
<reference evidence="3" key="1">
    <citation type="journal article" date="2014" name="Int. J. Syst. Evol. Microbiol.">
        <title>Complete genome sequence of Corynebacterium casei LMG S-19264T (=DSM 44701T), isolated from a smear-ripened cheese.</title>
        <authorList>
            <consortium name="US DOE Joint Genome Institute (JGI-PGF)"/>
            <person name="Walter F."/>
            <person name="Albersmeier A."/>
            <person name="Kalinowski J."/>
            <person name="Ruckert C."/>
        </authorList>
    </citation>
    <scope>NUCLEOTIDE SEQUENCE</scope>
    <source>
        <strain evidence="3">VKM B-2935</strain>
    </source>
</reference>
<keyword evidence="1" id="KW-0812">Transmembrane</keyword>
<evidence type="ECO:0000313" key="3">
    <source>
        <dbReference type="EMBL" id="GLK88512.1"/>
    </source>
</evidence>
<keyword evidence="1" id="KW-0472">Membrane</keyword>
<feature type="transmembrane region" description="Helical" evidence="1">
    <location>
        <begin position="38"/>
        <end position="66"/>
    </location>
</feature>
<feature type="transmembrane region" description="Helical" evidence="1">
    <location>
        <begin position="12"/>
        <end position="32"/>
    </location>
</feature>
<feature type="transmembrane region" description="Helical" evidence="1">
    <location>
        <begin position="274"/>
        <end position="292"/>
    </location>
</feature>
<dbReference type="AlphaFoldDB" id="A0A9W6NF62"/>
<dbReference type="PANTHER" id="PTHR23028">
    <property type="entry name" value="ACETYLTRANSFERASE"/>
    <property type="match status" value="1"/>
</dbReference>
<dbReference type="InterPro" id="IPR050879">
    <property type="entry name" value="Acyltransferase_3"/>
</dbReference>
<evidence type="ECO:0000313" key="4">
    <source>
        <dbReference type="Proteomes" id="UP001143328"/>
    </source>
</evidence>
<dbReference type="Proteomes" id="UP001143328">
    <property type="component" value="Unassembled WGS sequence"/>
</dbReference>
<keyword evidence="1" id="KW-1133">Transmembrane helix</keyword>
<feature type="transmembrane region" description="Helical" evidence="1">
    <location>
        <begin position="144"/>
        <end position="159"/>
    </location>
</feature>
<gene>
    <name evidence="3" type="ORF">GCM10017655_15740</name>
</gene>
<feature type="transmembrane region" description="Helical" evidence="1">
    <location>
        <begin position="249"/>
        <end position="267"/>
    </location>
</feature>
<dbReference type="Pfam" id="PF01757">
    <property type="entry name" value="Acyl_transf_3"/>
    <property type="match status" value="1"/>
</dbReference>
<proteinExistence type="predicted"/>
<dbReference type="InterPro" id="IPR002656">
    <property type="entry name" value="Acyl_transf_3_dom"/>
</dbReference>
<feature type="transmembrane region" description="Helical" evidence="1">
    <location>
        <begin position="73"/>
        <end position="94"/>
    </location>
</feature>
<feature type="transmembrane region" description="Helical" evidence="1">
    <location>
        <begin position="225"/>
        <end position="243"/>
    </location>
</feature>
<feature type="transmembrane region" description="Helical" evidence="1">
    <location>
        <begin position="312"/>
        <end position="333"/>
    </location>
</feature>
<dbReference type="EMBL" id="BSFN01000003">
    <property type="protein sequence ID" value="GLK88512.1"/>
    <property type="molecule type" value="Genomic_DNA"/>
</dbReference>
<dbReference type="GO" id="GO:0016020">
    <property type="term" value="C:membrane"/>
    <property type="evidence" value="ECO:0007669"/>
    <property type="project" value="TreeGrafter"/>
</dbReference>
<keyword evidence="4" id="KW-1185">Reference proteome</keyword>
<dbReference type="GO" id="GO:0016747">
    <property type="term" value="F:acyltransferase activity, transferring groups other than amino-acyl groups"/>
    <property type="evidence" value="ECO:0007669"/>
    <property type="project" value="InterPro"/>
</dbReference>
<dbReference type="PANTHER" id="PTHR23028:SF53">
    <property type="entry name" value="ACYL_TRANSF_3 DOMAIN-CONTAINING PROTEIN"/>
    <property type="match status" value="1"/>
</dbReference>
<name>A0A9W6NF62_9PSED</name>
<feature type="transmembrane region" description="Helical" evidence="1">
    <location>
        <begin position="345"/>
        <end position="366"/>
    </location>
</feature>
<feature type="transmembrane region" description="Helical" evidence="1">
    <location>
        <begin position="165"/>
        <end position="184"/>
    </location>
</feature>
<dbReference type="RefSeq" id="WP_271194722.1">
    <property type="nucleotide sequence ID" value="NZ_BSFN01000003.1"/>
</dbReference>
<protein>
    <recommendedName>
        <fullName evidence="2">Acyltransferase 3 domain-containing protein</fullName>
    </recommendedName>
</protein>
<feature type="domain" description="Acyltransferase 3" evidence="2">
    <location>
        <begin position="7"/>
        <end position="328"/>
    </location>
</feature>
<organism evidence="3 4">
    <name type="scientific">Pseudomonas turukhanskensis</name>
    <dbReference type="NCBI Taxonomy" id="1806536"/>
    <lineage>
        <taxon>Bacteria</taxon>
        <taxon>Pseudomonadati</taxon>
        <taxon>Pseudomonadota</taxon>
        <taxon>Gammaproteobacteria</taxon>
        <taxon>Pseudomonadales</taxon>
        <taxon>Pseudomonadaceae</taxon>
        <taxon>Pseudomonas</taxon>
    </lineage>
</organism>